<gene>
    <name evidence="1" type="primary">Adamts4</name>
    <name evidence="1" type="ORF">RAMSUL_R04174</name>
</gene>
<name>A0A852CJA7_9PICI</name>
<accession>A0A852CJA7</accession>
<protein>
    <submittedName>
        <fullName evidence="1">ATS4 metalloproteinase</fullName>
    </submittedName>
</protein>
<proteinExistence type="predicted"/>
<dbReference type="InterPro" id="IPR050439">
    <property type="entry name" value="ADAMTS_ADAMTS-like"/>
</dbReference>
<dbReference type="Gene3D" id="3.40.390.10">
    <property type="entry name" value="Collagenase (Catalytic Domain)"/>
    <property type="match status" value="2"/>
</dbReference>
<dbReference type="GO" id="GO:0030198">
    <property type="term" value="P:extracellular matrix organization"/>
    <property type="evidence" value="ECO:0007669"/>
    <property type="project" value="TreeGrafter"/>
</dbReference>
<evidence type="ECO:0000313" key="2">
    <source>
        <dbReference type="Proteomes" id="UP000611227"/>
    </source>
</evidence>
<organism evidence="1 2">
    <name type="scientific">Ramphastos sulfuratus</name>
    <dbReference type="NCBI Taxonomy" id="322582"/>
    <lineage>
        <taxon>Eukaryota</taxon>
        <taxon>Metazoa</taxon>
        <taxon>Chordata</taxon>
        <taxon>Craniata</taxon>
        <taxon>Vertebrata</taxon>
        <taxon>Euteleostomi</taxon>
        <taxon>Archelosauria</taxon>
        <taxon>Archosauria</taxon>
        <taxon>Dinosauria</taxon>
        <taxon>Saurischia</taxon>
        <taxon>Theropoda</taxon>
        <taxon>Coelurosauria</taxon>
        <taxon>Aves</taxon>
        <taxon>Neognathae</taxon>
        <taxon>Neoaves</taxon>
        <taxon>Telluraves</taxon>
        <taxon>Coraciimorphae</taxon>
        <taxon>Piciformes</taxon>
        <taxon>Ramphastidae</taxon>
        <taxon>Ramphastos</taxon>
    </lineage>
</organism>
<dbReference type="Proteomes" id="UP000611227">
    <property type="component" value="Unassembled WGS sequence"/>
</dbReference>
<dbReference type="EMBL" id="WBNM01035036">
    <property type="protein sequence ID" value="NXP80057.1"/>
    <property type="molecule type" value="Genomic_DNA"/>
</dbReference>
<evidence type="ECO:0000313" key="1">
    <source>
        <dbReference type="EMBL" id="NXP80057.1"/>
    </source>
</evidence>
<comment type="caution">
    <text evidence="1">The sequence shown here is derived from an EMBL/GenBank/DDBJ whole genome shotgun (WGS) entry which is preliminary data.</text>
</comment>
<dbReference type="InterPro" id="IPR024079">
    <property type="entry name" value="MetalloPept_cat_dom_sf"/>
</dbReference>
<sequence>SPSPTSRFPQRFVSVPRFVEMLVVADESMARFHGAGLRRYLLTVLAAAARSFRHGSLGNAVELRVSRMLVLGQDTPGPPPTSNAAQMLRDFCRWQQGLNVPDEDSALHFDTAILFTRLVGGSWGCSLGRVLGCPLRCLGHIFNMVHDTSQACQELNGHTGASRRVMAPVLSSLEPGQMWSPCSARSITDFLDNGHGTSWHSEPGTALPSGATSHRG</sequence>
<feature type="non-terminal residue" evidence="1">
    <location>
        <position position="216"/>
    </location>
</feature>
<keyword evidence="2" id="KW-1185">Reference proteome</keyword>
<dbReference type="PANTHER" id="PTHR13723:SF38">
    <property type="entry name" value="A DISINTEGRIN AND METALLOPROTEINASE WITH THROMBOSPONDIN MOTIFS 4"/>
    <property type="match status" value="1"/>
</dbReference>
<reference evidence="1" key="1">
    <citation type="submission" date="2019-09" db="EMBL/GenBank/DDBJ databases">
        <title>Bird 10,000 Genomes (B10K) Project - Family phase.</title>
        <authorList>
            <person name="Zhang G."/>
        </authorList>
    </citation>
    <scope>NUCLEOTIDE SEQUENCE</scope>
    <source>
        <strain evidence="1">B10K-DU-001-30</strain>
        <tissue evidence="1">Muscle</tissue>
    </source>
</reference>
<dbReference type="GO" id="GO:0031012">
    <property type="term" value="C:extracellular matrix"/>
    <property type="evidence" value="ECO:0007669"/>
    <property type="project" value="TreeGrafter"/>
</dbReference>
<dbReference type="AlphaFoldDB" id="A0A852CJA7"/>
<dbReference type="GO" id="GO:0004222">
    <property type="term" value="F:metalloendopeptidase activity"/>
    <property type="evidence" value="ECO:0007669"/>
    <property type="project" value="TreeGrafter"/>
</dbReference>
<dbReference type="PANTHER" id="PTHR13723">
    <property type="entry name" value="ADAMTS A DISINTEGRIN AND METALLOPROTEASE WITH THROMBOSPONDIN MOTIFS PROTEASE"/>
    <property type="match status" value="1"/>
</dbReference>
<feature type="non-terminal residue" evidence="1">
    <location>
        <position position="1"/>
    </location>
</feature>
<dbReference type="SUPFAM" id="SSF55486">
    <property type="entry name" value="Metalloproteases ('zincins'), catalytic domain"/>
    <property type="match status" value="1"/>
</dbReference>
<dbReference type="GO" id="GO:0006508">
    <property type="term" value="P:proteolysis"/>
    <property type="evidence" value="ECO:0007669"/>
    <property type="project" value="TreeGrafter"/>
</dbReference>